<dbReference type="InterPro" id="IPR009506">
    <property type="entry name" value="YjiS-like"/>
</dbReference>
<proteinExistence type="predicted"/>
<feature type="domain" description="YjiS-like" evidence="1">
    <location>
        <begin position="7"/>
        <end position="43"/>
    </location>
</feature>
<sequence>MPIQLRLLRRLWIWYQHHQTRKILNELNDERLKDIGLKREDIQRLYRNWPDRI</sequence>
<keyword evidence="3" id="KW-1185">Reference proteome</keyword>
<protein>
    <submittedName>
        <fullName evidence="2">DUF1127 domain-containing protein</fullName>
    </submittedName>
</protein>
<dbReference type="AlphaFoldDB" id="A0A2K8QGS6"/>
<dbReference type="Pfam" id="PF06568">
    <property type="entry name" value="YjiS-like"/>
    <property type="match status" value="1"/>
</dbReference>
<dbReference type="EMBL" id="CP025003">
    <property type="protein sequence ID" value="ATZ92713.1"/>
    <property type="molecule type" value="Genomic_DNA"/>
</dbReference>
<name>A0A2K8QGS6_9GAMM</name>
<evidence type="ECO:0000259" key="1">
    <source>
        <dbReference type="Pfam" id="PF06568"/>
    </source>
</evidence>
<accession>A0A2K8QGS6</accession>
<dbReference type="KEGG" id="dfn:CVE23_01205"/>
<dbReference type="Proteomes" id="UP000231901">
    <property type="component" value="Chromosome"/>
</dbReference>
<evidence type="ECO:0000313" key="2">
    <source>
        <dbReference type="EMBL" id="ATZ92713.1"/>
    </source>
</evidence>
<organism evidence="2 3">
    <name type="scientific">Dickeya fangzhongdai</name>
    <dbReference type="NCBI Taxonomy" id="1778540"/>
    <lineage>
        <taxon>Bacteria</taxon>
        <taxon>Pseudomonadati</taxon>
        <taxon>Pseudomonadota</taxon>
        <taxon>Gammaproteobacteria</taxon>
        <taxon>Enterobacterales</taxon>
        <taxon>Pectobacteriaceae</taxon>
        <taxon>Dickeya</taxon>
    </lineage>
</organism>
<reference evidence="3" key="1">
    <citation type="journal article" date="2018" name="Genome Announc.">
        <title>Complete genome sequence of a Dickeya fangzhongdai type strain causing bleeding canker of pear tree trunks.</title>
        <authorList>
            <person name="Zhao Y."/>
            <person name="Tian Y."/>
            <person name="Li X."/>
            <person name="Hu B."/>
        </authorList>
    </citation>
    <scope>NUCLEOTIDE SEQUENCE [LARGE SCALE GENOMIC DNA]</scope>
    <source>
        <strain evidence="3">DSM 101947</strain>
    </source>
</reference>
<gene>
    <name evidence="2" type="ORF">CVE23_01205</name>
</gene>
<evidence type="ECO:0000313" key="3">
    <source>
        <dbReference type="Proteomes" id="UP000231901"/>
    </source>
</evidence>